<accession>A0ABP6WCK4</accession>
<organism evidence="1 2">
    <name type="scientific">Nocardioides daeguensis</name>
    <dbReference type="NCBI Taxonomy" id="908359"/>
    <lineage>
        <taxon>Bacteria</taxon>
        <taxon>Bacillati</taxon>
        <taxon>Actinomycetota</taxon>
        <taxon>Actinomycetes</taxon>
        <taxon>Propionibacteriales</taxon>
        <taxon>Nocardioidaceae</taxon>
        <taxon>Nocardioides</taxon>
    </lineage>
</organism>
<dbReference type="Pfam" id="PF13365">
    <property type="entry name" value="Trypsin_2"/>
    <property type="match status" value="1"/>
</dbReference>
<dbReference type="Proteomes" id="UP001500301">
    <property type="component" value="Unassembled WGS sequence"/>
</dbReference>
<comment type="caution">
    <text evidence="1">The sequence shown here is derived from an EMBL/GenBank/DDBJ whole genome shotgun (WGS) entry which is preliminary data.</text>
</comment>
<reference evidence="2" key="1">
    <citation type="journal article" date="2019" name="Int. J. Syst. Evol. Microbiol.">
        <title>The Global Catalogue of Microorganisms (GCM) 10K type strain sequencing project: providing services to taxonomists for standard genome sequencing and annotation.</title>
        <authorList>
            <consortium name="The Broad Institute Genomics Platform"/>
            <consortium name="The Broad Institute Genome Sequencing Center for Infectious Disease"/>
            <person name="Wu L."/>
            <person name="Ma J."/>
        </authorList>
    </citation>
    <scope>NUCLEOTIDE SEQUENCE [LARGE SCALE GENOMIC DNA]</scope>
    <source>
        <strain evidence="2">JCM 17460</strain>
    </source>
</reference>
<evidence type="ECO:0008006" key="3">
    <source>
        <dbReference type="Google" id="ProtNLM"/>
    </source>
</evidence>
<dbReference type="EMBL" id="BAABBB010000023">
    <property type="protein sequence ID" value="GAA3548011.1"/>
    <property type="molecule type" value="Genomic_DNA"/>
</dbReference>
<evidence type="ECO:0000313" key="1">
    <source>
        <dbReference type="EMBL" id="GAA3548011.1"/>
    </source>
</evidence>
<proteinExistence type="predicted"/>
<evidence type="ECO:0000313" key="2">
    <source>
        <dbReference type="Proteomes" id="UP001500301"/>
    </source>
</evidence>
<gene>
    <name evidence="1" type="ORF">GCM10022263_38810</name>
</gene>
<dbReference type="RefSeq" id="WP_218236908.1">
    <property type="nucleotide sequence ID" value="NZ_BAABBB010000023.1"/>
</dbReference>
<keyword evidence="2" id="KW-1185">Reference proteome</keyword>
<sequence>MDTGHARTLFDRFSAAVAYIAVEKADGSHGIGTATHVGEGVFVTARHVVDGHQIVEVSSTEDVYIRLPEGTESQLTVHAGDEEWPAHRVSNGSMTLASGVVFHSDPDVDLAAFRVADCDPQTPWVPLGDHLDDWLGAGDFVLSEVIVMGYPPIPMTRRPYIVAARAEVNAQVDYYDTPHVHWILSTMARGGFSGAMAIDERGIALGVVGRSVLSGPAPEELGYMSATSIEPIYQMLAEAKMLPMAQQDHWDGFWNSDITFLERPSVDGFGMQSIAHVETFDDGQRLWLRVRAHDDSGLQAEAARVARDELGQDVEVDVTKGGAAHLRVRTYGVSEVQALERARDRALAVLEAALPGATRGENRSSPR</sequence>
<protein>
    <recommendedName>
        <fullName evidence="3">Serine protease</fullName>
    </recommendedName>
</protein>
<name>A0ABP6WCK4_9ACTN</name>